<dbReference type="EC" id="4.98.1.1" evidence="9 10"/>
<comment type="catalytic activity">
    <reaction evidence="9 10">
        <text>heme b + 2 H(+) = protoporphyrin IX + Fe(2+)</text>
        <dbReference type="Rhea" id="RHEA:22584"/>
        <dbReference type="ChEBI" id="CHEBI:15378"/>
        <dbReference type="ChEBI" id="CHEBI:29033"/>
        <dbReference type="ChEBI" id="CHEBI:57306"/>
        <dbReference type="ChEBI" id="CHEBI:60344"/>
        <dbReference type="EC" id="4.98.1.1"/>
    </reaction>
</comment>
<proteinExistence type="inferred from homology"/>
<dbReference type="UniPathway" id="UPA00252">
    <property type="reaction ID" value="UER00325"/>
</dbReference>
<keyword evidence="5 9" id="KW-0350">Heme biosynthesis</keyword>
<dbReference type="PANTHER" id="PTHR11108">
    <property type="entry name" value="FERROCHELATASE"/>
    <property type="match status" value="1"/>
</dbReference>
<dbReference type="OrthoDB" id="9809741at2"/>
<evidence type="ECO:0000256" key="5">
    <source>
        <dbReference type="ARBA" id="ARBA00023133"/>
    </source>
</evidence>
<dbReference type="PATRIC" id="fig|658445.3.peg.3122"/>
<dbReference type="PROSITE" id="PS00534">
    <property type="entry name" value="FERROCHELATASE"/>
    <property type="match status" value="1"/>
</dbReference>
<dbReference type="Pfam" id="PF00762">
    <property type="entry name" value="Ferrochelatase"/>
    <property type="match status" value="1"/>
</dbReference>
<dbReference type="InterPro" id="IPR033644">
    <property type="entry name" value="Ferrochelatase_C"/>
</dbReference>
<evidence type="ECO:0000256" key="1">
    <source>
        <dbReference type="ARBA" id="ARBA00007718"/>
    </source>
</evidence>
<keyword evidence="12" id="KW-1185">Reference proteome</keyword>
<evidence type="ECO:0000256" key="3">
    <source>
        <dbReference type="ARBA" id="ARBA00022723"/>
    </source>
</evidence>
<dbReference type="PANTHER" id="PTHR11108:SF1">
    <property type="entry name" value="FERROCHELATASE, MITOCHONDRIAL"/>
    <property type="match status" value="1"/>
</dbReference>
<dbReference type="Gene3D" id="3.40.50.1400">
    <property type="match status" value="2"/>
</dbReference>
<dbReference type="EMBL" id="CP005974">
    <property type="protein sequence ID" value="AJR07909.1"/>
    <property type="molecule type" value="Genomic_DNA"/>
</dbReference>
<dbReference type="GO" id="GO:0004325">
    <property type="term" value="F:ferrochelatase activity"/>
    <property type="evidence" value="ECO:0007669"/>
    <property type="project" value="UniProtKB-UniRule"/>
</dbReference>
<dbReference type="GO" id="GO:0046872">
    <property type="term" value="F:metal ion binding"/>
    <property type="evidence" value="ECO:0007669"/>
    <property type="project" value="UniProtKB-KW"/>
</dbReference>
<comment type="subcellular location">
    <subcellularLocation>
        <location evidence="9 10">Cytoplasm</location>
    </subcellularLocation>
</comment>
<dbReference type="CDD" id="cd00419">
    <property type="entry name" value="Ferrochelatase_C"/>
    <property type="match status" value="1"/>
</dbReference>
<dbReference type="FunFam" id="3.40.50.1400:FF:000002">
    <property type="entry name" value="Ferrochelatase"/>
    <property type="match status" value="1"/>
</dbReference>
<comment type="similarity">
    <text evidence="1 9 10">Belongs to the ferrochelatase family.</text>
</comment>
<evidence type="ECO:0000313" key="11">
    <source>
        <dbReference type="EMBL" id="AJR07909.1"/>
    </source>
</evidence>
<dbReference type="Proteomes" id="UP000032303">
    <property type="component" value="Chromosome 2"/>
</dbReference>
<evidence type="ECO:0000256" key="4">
    <source>
        <dbReference type="ARBA" id="ARBA00023004"/>
    </source>
</evidence>
<dbReference type="InterPro" id="IPR001015">
    <property type="entry name" value="Ferrochelatase"/>
</dbReference>
<dbReference type="GO" id="GO:0006783">
    <property type="term" value="P:heme biosynthetic process"/>
    <property type="evidence" value="ECO:0007669"/>
    <property type="project" value="UniProtKB-UniRule"/>
</dbReference>
<sequence length="331" mass="37288">MSEQSIDNNIQTRPYGVLLVNLGTPDEATPAGVKRFLSEFLHDHRVVDMNRWLWCPILHGVILPIRSPKVAKLYQSVWMDDGSPLMVYSKRQQQALSEQLGVPVELGMTYGNPSMLDGLDALKRQGCERVLVLPLYPQYSRTTTAAVFDKVAKVLKARADIPELRFVNHYYDHPGYIAALAESVESFWQQNGKADYLLCSFHGIPKRYADHGDPYPQHCNGTTALLAEKLGMPREQMSMSYQSIFGREEWLKPYTEGTIRELAQKGVKRLDVICPAFSVDCLETLEEIAEGCKEVFLEAGGESFNLIPCLNDNPAHIDLMASLVQQHSQGW</sequence>
<keyword evidence="3 9" id="KW-0479">Metal-binding</keyword>
<dbReference type="HAMAP" id="MF_00323">
    <property type="entry name" value="Ferrochelatase"/>
    <property type="match status" value="1"/>
</dbReference>
<organism evidence="11 12">
    <name type="scientific">Photobacterium gaetbulicola Gung47</name>
    <dbReference type="NCBI Taxonomy" id="658445"/>
    <lineage>
        <taxon>Bacteria</taxon>
        <taxon>Pseudomonadati</taxon>
        <taxon>Pseudomonadota</taxon>
        <taxon>Gammaproteobacteria</taxon>
        <taxon>Vibrionales</taxon>
        <taxon>Vibrionaceae</taxon>
        <taxon>Photobacterium</taxon>
    </lineage>
</organism>
<feature type="binding site" evidence="9">
    <location>
        <position position="202"/>
    </location>
    <ligand>
        <name>Fe(2+)</name>
        <dbReference type="ChEBI" id="CHEBI:29033"/>
    </ligand>
</feature>
<comment type="catalytic activity">
    <reaction evidence="8">
        <text>Fe-coproporphyrin III + 2 H(+) = coproporphyrin III + Fe(2+)</text>
        <dbReference type="Rhea" id="RHEA:49572"/>
        <dbReference type="ChEBI" id="CHEBI:15378"/>
        <dbReference type="ChEBI" id="CHEBI:29033"/>
        <dbReference type="ChEBI" id="CHEBI:68438"/>
        <dbReference type="ChEBI" id="CHEBI:131725"/>
        <dbReference type="EC" id="4.99.1.9"/>
    </reaction>
    <physiologicalReaction direction="right-to-left" evidence="8">
        <dbReference type="Rhea" id="RHEA:49574"/>
    </physiologicalReaction>
</comment>
<name>A0A0C5WS47_9GAMM</name>
<keyword evidence="6 9" id="KW-0456">Lyase</keyword>
<dbReference type="KEGG" id="pgb:H744_2c1230"/>
<evidence type="ECO:0000256" key="6">
    <source>
        <dbReference type="ARBA" id="ARBA00023239"/>
    </source>
</evidence>
<comment type="function">
    <text evidence="9 10">Catalyzes the ferrous insertion into protoporphyrin IX.</text>
</comment>
<accession>A0A0C5WS47</accession>
<keyword evidence="4 9" id="KW-0408">Iron</keyword>
<keyword evidence="2 9" id="KW-0963">Cytoplasm</keyword>
<dbReference type="GO" id="GO:0005737">
    <property type="term" value="C:cytoplasm"/>
    <property type="evidence" value="ECO:0007669"/>
    <property type="project" value="UniProtKB-SubCell"/>
</dbReference>
<reference evidence="11 12" key="1">
    <citation type="submission" date="2013-05" db="EMBL/GenBank/DDBJ databases">
        <title>Complete genome sequence of the lipase-producing bacterium Photobacterium gaetbulicola Gung47.</title>
        <authorList>
            <person name="Kim Y.-O."/>
        </authorList>
    </citation>
    <scope>NUCLEOTIDE SEQUENCE [LARGE SCALE GENOMIC DNA]</scope>
    <source>
        <strain evidence="11 12">Gung47</strain>
    </source>
</reference>
<dbReference type="InterPro" id="IPR019772">
    <property type="entry name" value="Ferrochelatase_AS"/>
</dbReference>
<evidence type="ECO:0000256" key="7">
    <source>
        <dbReference type="ARBA" id="ARBA00023244"/>
    </source>
</evidence>
<evidence type="ECO:0000313" key="12">
    <source>
        <dbReference type="Proteomes" id="UP000032303"/>
    </source>
</evidence>
<evidence type="ECO:0000256" key="9">
    <source>
        <dbReference type="HAMAP-Rule" id="MF_00323"/>
    </source>
</evidence>
<dbReference type="HOGENOM" id="CLU_018884_0_0_6"/>
<dbReference type="SUPFAM" id="SSF53800">
    <property type="entry name" value="Chelatase"/>
    <property type="match status" value="1"/>
</dbReference>
<evidence type="ECO:0000256" key="2">
    <source>
        <dbReference type="ARBA" id="ARBA00022490"/>
    </source>
</evidence>
<gene>
    <name evidence="9" type="primary">hemH</name>
    <name evidence="11" type="ORF">H744_2c1230</name>
</gene>
<dbReference type="STRING" id="658445.H744_2c1230"/>
<comment type="pathway">
    <text evidence="9 10">Porphyrin-containing compound metabolism; protoheme biosynthesis; protoheme from protoporphyrin-IX: step 1/1.</text>
</comment>
<dbReference type="CDD" id="cd03411">
    <property type="entry name" value="Ferrochelatase_N"/>
    <property type="match status" value="1"/>
</dbReference>
<dbReference type="NCBIfam" id="TIGR00109">
    <property type="entry name" value="hemH"/>
    <property type="match status" value="1"/>
</dbReference>
<evidence type="ECO:0000256" key="10">
    <source>
        <dbReference type="RuleBase" id="RU000607"/>
    </source>
</evidence>
<feature type="binding site" evidence="9">
    <location>
        <position position="283"/>
    </location>
    <ligand>
        <name>Fe(2+)</name>
        <dbReference type="ChEBI" id="CHEBI:29033"/>
    </ligand>
</feature>
<protein>
    <recommendedName>
        <fullName evidence="9 10">Ferrochelatase</fullName>
        <ecNumber evidence="9 10">4.98.1.1</ecNumber>
    </recommendedName>
    <alternativeName>
        <fullName evidence="9">Heme synthase</fullName>
    </alternativeName>
    <alternativeName>
        <fullName evidence="9">Protoheme ferro-lyase</fullName>
    </alternativeName>
</protein>
<evidence type="ECO:0000256" key="8">
    <source>
        <dbReference type="ARBA" id="ARBA00024536"/>
    </source>
</evidence>
<keyword evidence="7 9" id="KW-0627">Porphyrin biosynthesis</keyword>
<dbReference type="InterPro" id="IPR033659">
    <property type="entry name" value="Ferrochelatase_N"/>
</dbReference>
<dbReference type="AlphaFoldDB" id="A0A0C5WS47"/>